<accession>A0A9Q1H397</accession>
<evidence type="ECO:0000313" key="8">
    <source>
        <dbReference type="EMBL" id="KAJ8030616.1"/>
    </source>
</evidence>
<dbReference type="Gene3D" id="2.60.120.40">
    <property type="match status" value="1"/>
</dbReference>
<keyword evidence="2" id="KW-0964">Secreted</keyword>
<reference evidence="8" key="1">
    <citation type="submission" date="2021-10" db="EMBL/GenBank/DDBJ databases">
        <title>Tropical sea cucumber genome reveals ecological adaptation and Cuvierian tubules defense mechanism.</title>
        <authorList>
            <person name="Chen T."/>
        </authorList>
    </citation>
    <scope>NUCLEOTIDE SEQUENCE</scope>
    <source>
        <strain evidence="8">Nanhai2018</strain>
        <tissue evidence="8">Muscle</tissue>
    </source>
</reference>
<dbReference type="GO" id="GO:0005615">
    <property type="term" value="C:extracellular space"/>
    <property type="evidence" value="ECO:0007669"/>
    <property type="project" value="TreeGrafter"/>
</dbReference>
<evidence type="ECO:0000313" key="9">
    <source>
        <dbReference type="Proteomes" id="UP001152320"/>
    </source>
</evidence>
<evidence type="ECO:0000256" key="5">
    <source>
        <dbReference type="SAM" id="MobiDB-lite"/>
    </source>
</evidence>
<dbReference type="InterPro" id="IPR008983">
    <property type="entry name" value="Tumour_necrosis_fac-like_dom"/>
</dbReference>
<dbReference type="SUPFAM" id="SSF49842">
    <property type="entry name" value="TNF-like"/>
    <property type="match status" value="1"/>
</dbReference>
<dbReference type="Pfam" id="PF00386">
    <property type="entry name" value="C1q"/>
    <property type="match status" value="1"/>
</dbReference>
<proteinExistence type="predicted"/>
<dbReference type="PROSITE" id="PS50871">
    <property type="entry name" value="C1Q"/>
    <property type="match status" value="1"/>
</dbReference>
<keyword evidence="4" id="KW-0175">Coiled coil</keyword>
<feature type="signal peptide" evidence="6">
    <location>
        <begin position="1"/>
        <end position="22"/>
    </location>
</feature>
<keyword evidence="9" id="KW-1185">Reference proteome</keyword>
<evidence type="ECO:0000256" key="1">
    <source>
        <dbReference type="ARBA" id="ARBA00004613"/>
    </source>
</evidence>
<keyword evidence="3 6" id="KW-0732">Signal</keyword>
<feature type="region of interest" description="Disordered" evidence="5">
    <location>
        <begin position="266"/>
        <end position="298"/>
    </location>
</feature>
<feature type="chain" id="PRO_5040323877" evidence="6">
    <location>
        <begin position="23"/>
        <end position="432"/>
    </location>
</feature>
<feature type="domain" description="C1q" evidence="7">
    <location>
        <begin position="295"/>
        <end position="432"/>
    </location>
</feature>
<gene>
    <name evidence="8" type="ORF">HOLleu_27080</name>
</gene>
<evidence type="ECO:0000256" key="6">
    <source>
        <dbReference type="SAM" id="SignalP"/>
    </source>
</evidence>
<dbReference type="EMBL" id="JAIZAY010000013">
    <property type="protein sequence ID" value="KAJ8030616.1"/>
    <property type="molecule type" value="Genomic_DNA"/>
</dbReference>
<protein>
    <submittedName>
        <fullName evidence="8">Complement C1q tumor necrosis factor-related protein 4</fullName>
    </submittedName>
</protein>
<feature type="compositionally biased region" description="Acidic residues" evidence="5">
    <location>
        <begin position="276"/>
        <end position="286"/>
    </location>
</feature>
<feature type="region of interest" description="Disordered" evidence="5">
    <location>
        <begin position="115"/>
        <end position="158"/>
    </location>
</feature>
<feature type="coiled-coil region" evidence="4">
    <location>
        <begin position="50"/>
        <end position="98"/>
    </location>
</feature>
<dbReference type="SMART" id="SM00110">
    <property type="entry name" value="C1Q"/>
    <property type="match status" value="1"/>
</dbReference>
<dbReference type="InterPro" id="IPR050822">
    <property type="entry name" value="Cerebellin_Synaptic_Org"/>
</dbReference>
<dbReference type="PRINTS" id="PR00007">
    <property type="entry name" value="COMPLEMNTC1Q"/>
</dbReference>
<dbReference type="PANTHER" id="PTHR22923:SF62">
    <property type="entry name" value="CVP18"/>
    <property type="match status" value="1"/>
</dbReference>
<organism evidence="8 9">
    <name type="scientific">Holothuria leucospilota</name>
    <name type="common">Black long sea cucumber</name>
    <name type="synonym">Mertensiothuria leucospilota</name>
    <dbReference type="NCBI Taxonomy" id="206669"/>
    <lineage>
        <taxon>Eukaryota</taxon>
        <taxon>Metazoa</taxon>
        <taxon>Echinodermata</taxon>
        <taxon>Eleutherozoa</taxon>
        <taxon>Echinozoa</taxon>
        <taxon>Holothuroidea</taxon>
        <taxon>Aspidochirotacea</taxon>
        <taxon>Aspidochirotida</taxon>
        <taxon>Holothuriidae</taxon>
        <taxon>Holothuria</taxon>
    </lineage>
</organism>
<dbReference type="PANTHER" id="PTHR22923">
    <property type="entry name" value="CEREBELLIN-RELATED"/>
    <property type="match status" value="1"/>
</dbReference>
<dbReference type="Proteomes" id="UP001152320">
    <property type="component" value="Chromosome 13"/>
</dbReference>
<evidence type="ECO:0000259" key="7">
    <source>
        <dbReference type="PROSITE" id="PS50871"/>
    </source>
</evidence>
<comment type="subcellular location">
    <subcellularLocation>
        <location evidence="1">Secreted</location>
    </subcellularLocation>
</comment>
<evidence type="ECO:0000256" key="4">
    <source>
        <dbReference type="SAM" id="Coils"/>
    </source>
</evidence>
<dbReference type="AlphaFoldDB" id="A0A9Q1H397"/>
<evidence type="ECO:0000256" key="2">
    <source>
        <dbReference type="ARBA" id="ARBA00022525"/>
    </source>
</evidence>
<evidence type="ECO:0000256" key="3">
    <source>
        <dbReference type="ARBA" id="ARBA00022729"/>
    </source>
</evidence>
<dbReference type="OrthoDB" id="10062348at2759"/>
<name>A0A9Q1H397_HOLLE</name>
<comment type="caution">
    <text evidence="8">The sequence shown here is derived from an EMBL/GenBank/DDBJ whole genome shotgun (WGS) entry which is preliminary data.</text>
</comment>
<dbReference type="InterPro" id="IPR001073">
    <property type="entry name" value="C1q_dom"/>
</dbReference>
<sequence>MYSHTLLRCASILLYGLLAVLSEPIATNSAQRTNKFGRSLWSHRNSISSLKPLENDVEEMKIKYDELEIRLAELEAKYEKVKEKNKEIEQRILAQESLNIQQKRLVAKLKKIAGPNTNARPENQFPEKEAGVTTTTISSDEAIDKNEQQPPSTASDEYSLEHDLLQINEYLGNREAELVEINPNGEDLVLASANNFDRVSTNPSLYGKALLYLDRENQRLTEKLDNLLTVLEEFKSRTTIALANRRNEMSVNTFNFPQNLDTALQNESETSAPVTAEEETDEEEEAIQTSRRAGGVSGKSAFSVASSSSQLGVQDVPQIVKFDYVFSNKGNDFVTTNSSFVCQIPGYYYFSFSLRSFDNRYLGVTLMKNDQYEVAVYTDSSERNVMESQSVLLHLEVGDVVWLRLAPSPKFGLYSDQYHYTTFSGILVYKGN</sequence>